<dbReference type="EMBL" id="CAJVPV010022050">
    <property type="protein sequence ID" value="CAG8719674.1"/>
    <property type="molecule type" value="Genomic_DNA"/>
</dbReference>
<reference evidence="1" key="1">
    <citation type="submission" date="2021-06" db="EMBL/GenBank/DDBJ databases">
        <authorList>
            <person name="Kallberg Y."/>
            <person name="Tangrot J."/>
            <person name="Rosling A."/>
        </authorList>
    </citation>
    <scope>NUCLEOTIDE SEQUENCE</scope>
    <source>
        <strain evidence="1">CL551</strain>
    </source>
</reference>
<dbReference type="OrthoDB" id="2265579at2759"/>
<sequence>MPRRLITPQSPFCSCTKHIIDTMRENGLTPTLTELNQAIKIEAKYNGDWLAATTLFLDFDKLVWDRLSRLVRSGEVDQDEGSKQSLKELWDQTPSALRPMSKTEIGYIRQVYQIMVRYSPTLNDANKYYLHLLRNHLDTPIYDDECINHCLNSLIYLISMSEDVDFLEKGTELVQIALDRGLGINKPGQVLRSVSKQILSFNGLEISKDGHLLEKENLIIQGGKQNT</sequence>
<proteinExistence type="predicted"/>
<dbReference type="Proteomes" id="UP000789342">
    <property type="component" value="Unassembled WGS sequence"/>
</dbReference>
<organism evidence="1 2">
    <name type="scientific">Acaulospora morrowiae</name>
    <dbReference type="NCBI Taxonomy" id="94023"/>
    <lineage>
        <taxon>Eukaryota</taxon>
        <taxon>Fungi</taxon>
        <taxon>Fungi incertae sedis</taxon>
        <taxon>Mucoromycota</taxon>
        <taxon>Glomeromycotina</taxon>
        <taxon>Glomeromycetes</taxon>
        <taxon>Diversisporales</taxon>
        <taxon>Acaulosporaceae</taxon>
        <taxon>Acaulospora</taxon>
    </lineage>
</organism>
<comment type="caution">
    <text evidence="1">The sequence shown here is derived from an EMBL/GenBank/DDBJ whole genome shotgun (WGS) entry which is preliminary data.</text>
</comment>
<name>A0A9N9I4I2_9GLOM</name>
<evidence type="ECO:0000313" key="1">
    <source>
        <dbReference type="EMBL" id="CAG8719674.1"/>
    </source>
</evidence>
<keyword evidence="2" id="KW-1185">Reference proteome</keyword>
<feature type="non-terminal residue" evidence="1">
    <location>
        <position position="227"/>
    </location>
</feature>
<evidence type="ECO:0000313" key="2">
    <source>
        <dbReference type="Proteomes" id="UP000789342"/>
    </source>
</evidence>
<dbReference type="AlphaFoldDB" id="A0A9N9I4I2"/>
<gene>
    <name evidence="1" type="ORF">AMORRO_LOCUS13254</name>
</gene>
<protein>
    <submittedName>
        <fullName evidence="1">6559_t:CDS:1</fullName>
    </submittedName>
</protein>
<accession>A0A9N9I4I2</accession>